<accession>A0ABM9AVD6</accession>
<evidence type="ECO:0000313" key="3">
    <source>
        <dbReference type="Proteomes" id="UP000837932"/>
    </source>
</evidence>
<evidence type="ECO:0000259" key="1">
    <source>
        <dbReference type="Pfam" id="PF13391"/>
    </source>
</evidence>
<dbReference type="Proteomes" id="UP000837932">
    <property type="component" value="Unassembled WGS sequence"/>
</dbReference>
<proteinExistence type="predicted"/>
<dbReference type="Pfam" id="PF13391">
    <property type="entry name" value="HNH_2"/>
    <property type="match status" value="1"/>
</dbReference>
<evidence type="ECO:0000313" key="2">
    <source>
        <dbReference type="EMBL" id="CAH0998003.1"/>
    </source>
</evidence>
<sequence length="298" mass="35073">MFAISPTDKNWFDFLKNEGLNSYVNFWTPTPWNVKNLKAGNRLYFMLKSPIRKIGGFGEFVEYKNLTATEAWNEYGYRNGRTNKHSFITSIQEYIDKNSHNFGGRQININTYEIGCIILKNCEYWEESNYVNSNDYNISFPNQIVKIKYFLEYDPFLHIQHFRDDFNLVSEPRIDKPSITNSRDGQGEFKGKILRAYDNRCTISGEIIPELLEAAHIQEYRNKSSNHVQNGLLLRIDLHKLYDSGLIYIDEYYTVHVSHQISSSHYRQYHGKLINLPSQLCDYPSITALIQRKSQFRN</sequence>
<dbReference type="EMBL" id="CAKLPY010000010">
    <property type="protein sequence ID" value="CAH0998003.1"/>
    <property type="molecule type" value="Genomic_DNA"/>
</dbReference>
<organism evidence="2 3">
    <name type="scientific">Emticicia aquatica</name>
    <dbReference type="NCBI Taxonomy" id="1681835"/>
    <lineage>
        <taxon>Bacteria</taxon>
        <taxon>Pseudomonadati</taxon>
        <taxon>Bacteroidota</taxon>
        <taxon>Cytophagia</taxon>
        <taxon>Cytophagales</taxon>
        <taxon>Leadbetterellaceae</taxon>
        <taxon>Emticicia</taxon>
    </lineage>
</organism>
<reference evidence="2" key="1">
    <citation type="submission" date="2021-12" db="EMBL/GenBank/DDBJ databases">
        <authorList>
            <person name="Rodrigo-Torres L."/>
            <person name="Arahal R. D."/>
            <person name="Lucena T."/>
        </authorList>
    </citation>
    <scope>NUCLEOTIDE SEQUENCE</scope>
    <source>
        <strain evidence="2">CECT 8858</strain>
    </source>
</reference>
<comment type="caution">
    <text evidence="2">The sequence shown here is derived from an EMBL/GenBank/DDBJ whole genome shotgun (WGS) entry which is preliminary data.</text>
</comment>
<keyword evidence="3" id="KW-1185">Reference proteome</keyword>
<protein>
    <recommendedName>
        <fullName evidence="1">HNH nuclease domain-containing protein</fullName>
    </recommendedName>
</protein>
<feature type="domain" description="HNH nuclease" evidence="1">
    <location>
        <begin position="201"/>
        <end position="250"/>
    </location>
</feature>
<dbReference type="RefSeq" id="WP_238808812.1">
    <property type="nucleotide sequence ID" value="NZ_CAKLPY010000010.1"/>
</dbReference>
<dbReference type="InterPro" id="IPR003615">
    <property type="entry name" value="HNH_nuc"/>
</dbReference>
<name>A0ABM9AVD6_9BACT</name>
<gene>
    <name evidence="2" type="ORF">EMA8858_04138</name>
</gene>